<comment type="caution">
    <text evidence="1">The sequence shown here is derived from an EMBL/GenBank/DDBJ whole genome shotgun (WGS) entry which is preliminary data.</text>
</comment>
<reference evidence="1 2" key="1">
    <citation type="submission" date="2018-06" db="EMBL/GenBank/DDBJ databases">
        <title>Phytoactinopolyspora halophila sp. nov., a novel halophilic actinomycete isolated from a saline soil in China.</title>
        <authorList>
            <person name="Tang S.-K."/>
        </authorList>
    </citation>
    <scope>NUCLEOTIDE SEQUENCE [LARGE SCALE GENOMIC DNA]</scope>
    <source>
        <strain evidence="1 2">YIM 96934</strain>
    </source>
</reference>
<sequence>MHPHSALRQLLDAATSDEPVQLDVWTARRMVRRYVWLLRRLEPAGVTLTLVGRLPPVHIRAGINEIGLADEQRRNSHEDSAALIHELRVSAAATGLAERVGRKLVATPRGRWLCSRPIGLWWHLARSLPAESAHPLSYEAGLALLGLVASGSKRGLAARLAELLDALGWVKDDGAAPTTWDAVDAALETHRVLRLMGCLQPISEGAVEVARPTADGERFARAALRMLCNVG</sequence>
<organism evidence="1 2">
    <name type="scientific">Phytoactinopolyspora halophila</name>
    <dbReference type="NCBI Taxonomy" id="1981511"/>
    <lineage>
        <taxon>Bacteria</taxon>
        <taxon>Bacillati</taxon>
        <taxon>Actinomycetota</taxon>
        <taxon>Actinomycetes</taxon>
        <taxon>Jiangellales</taxon>
        <taxon>Jiangellaceae</taxon>
        <taxon>Phytoactinopolyspora</taxon>
    </lineage>
</organism>
<proteinExistence type="predicted"/>
<accession>A0A329QSZ6</accession>
<name>A0A329QSZ6_9ACTN</name>
<keyword evidence="2" id="KW-1185">Reference proteome</keyword>
<protein>
    <submittedName>
        <fullName evidence="1">Uncharacterized protein</fullName>
    </submittedName>
</protein>
<dbReference type="EMBL" id="QMIG01000006">
    <property type="protein sequence ID" value="RAW15397.1"/>
    <property type="molecule type" value="Genomic_DNA"/>
</dbReference>
<evidence type="ECO:0000313" key="2">
    <source>
        <dbReference type="Proteomes" id="UP000250462"/>
    </source>
</evidence>
<dbReference type="Proteomes" id="UP000250462">
    <property type="component" value="Unassembled WGS sequence"/>
</dbReference>
<evidence type="ECO:0000313" key="1">
    <source>
        <dbReference type="EMBL" id="RAW15397.1"/>
    </source>
</evidence>
<dbReference type="AlphaFoldDB" id="A0A329QSZ6"/>
<gene>
    <name evidence="1" type="ORF">DPM12_09095</name>
</gene>